<feature type="signal peptide" evidence="2">
    <location>
        <begin position="1"/>
        <end position="18"/>
    </location>
</feature>
<sequence>MAEPVSLAASLITIAATASELCQTVYQTLSALSEVPKQLCYIHSDLEDFYKVLGTLQALLRDEETVGGVVQPITSINLQNVLNNSVVIFKELACLIKPFEEQGGSTTLTLWQRVKWVFREKERLELRKMLIANKITLNLAISIAYLYNSSACHARDARMQTNILTRIRNIEDTLPSILQQFEDIKAARLPMSAPYGRTERETLRSDHDFALRNFLNDATSLFSSDNIRNAPSMQVSSFLGSKATDAVTFQTAPARVTARSRNANNTEPSQHSPIRYSKRKFRGNVPPSGHELESDVLDGLKEPASAPRTRSALGSSIPNRPSSQANIKGGLLGEKIFRLLSKIRLYRRLFLPPDDSTPGPSHPLAGDKACFPEISGEEQWNQQLSRYEMEAYEMAIFRDYEMPSTYELPSSYYADWADNPLPERENVIGRRDLAIRASPDWA</sequence>
<keyword evidence="2" id="KW-0732">Signal</keyword>
<dbReference type="HOGENOM" id="CLU_619676_0_0_1"/>
<feature type="domain" description="Azaphilone pigments biosynthesis cluster protein L N-terminal" evidence="3">
    <location>
        <begin position="2"/>
        <end position="187"/>
    </location>
</feature>
<reference evidence="5" key="1">
    <citation type="journal article" date="2014" name="BMC Genomics">
        <title>Genome characteristics reveal the impact of lichenization on lichen-forming fungus Endocarpon pusillum Hedwig (Verrucariales, Ascomycota).</title>
        <authorList>
            <person name="Wang Y.-Y."/>
            <person name="Liu B."/>
            <person name="Zhang X.-Y."/>
            <person name="Zhou Q.-M."/>
            <person name="Zhang T."/>
            <person name="Li H."/>
            <person name="Yu Y.-F."/>
            <person name="Zhang X.-L."/>
            <person name="Hao X.-Y."/>
            <person name="Wang M."/>
            <person name="Wang L."/>
            <person name="Wei J.-C."/>
        </authorList>
    </citation>
    <scope>NUCLEOTIDE SEQUENCE [LARGE SCALE GENOMIC DNA]</scope>
    <source>
        <strain evidence="5">Z07020 / HMAS-L-300199</strain>
    </source>
</reference>
<dbReference type="OrthoDB" id="5426969at2759"/>
<evidence type="ECO:0000259" key="3">
    <source>
        <dbReference type="Pfam" id="PF17111"/>
    </source>
</evidence>
<name>U1HY72_ENDPU</name>
<dbReference type="Pfam" id="PF17111">
    <property type="entry name" value="PigL_N"/>
    <property type="match status" value="1"/>
</dbReference>
<dbReference type="AlphaFoldDB" id="U1HY72"/>
<evidence type="ECO:0000313" key="5">
    <source>
        <dbReference type="Proteomes" id="UP000019373"/>
    </source>
</evidence>
<evidence type="ECO:0000256" key="2">
    <source>
        <dbReference type="SAM" id="SignalP"/>
    </source>
</evidence>
<dbReference type="GeneID" id="19241557"/>
<dbReference type="InterPro" id="IPR031348">
    <property type="entry name" value="PigL_N"/>
</dbReference>
<evidence type="ECO:0000256" key="1">
    <source>
        <dbReference type="SAM" id="MobiDB-lite"/>
    </source>
</evidence>
<feature type="compositionally biased region" description="Polar residues" evidence="1">
    <location>
        <begin position="259"/>
        <end position="272"/>
    </location>
</feature>
<dbReference type="Proteomes" id="UP000019373">
    <property type="component" value="Unassembled WGS sequence"/>
</dbReference>
<dbReference type="RefSeq" id="XP_007799956.1">
    <property type="nucleotide sequence ID" value="XM_007801765.1"/>
</dbReference>
<feature type="chain" id="PRO_5004613816" description="Azaphilone pigments biosynthesis cluster protein L N-terminal domain-containing protein" evidence="2">
    <location>
        <begin position="19"/>
        <end position="442"/>
    </location>
</feature>
<protein>
    <recommendedName>
        <fullName evidence="3">Azaphilone pigments biosynthesis cluster protein L N-terminal domain-containing protein</fullName>
    </recommendedName>
</protein>
<gene>
    <name evidence="4" type="ORF">EPUS_06617</name>
</gene>
<feature type="region of interest" description="Disordered" evidence="1">
    <location>
        <begin position="302"/>
        <end position="321"/>
    </location>
</feature>
<organism evidence="4 5">
    <name type="scientific">Endocarpon pusillum (strain Z07020 / HMAS-L-300199)</name>
    <name type="common">Lichen-forming fungus</name>
    <dbReference type="NCBI Taxonomy" id="1263415"/>
    <lineage>
        <taxon>Eukaryota</taxon>
        <taxon>Fungi</taxon>
        <taxon>Dikarya</taxon>
        <taxon>Ascomycota</taxon>
        <taxon>Pezizomycotina</taxon>
        <taxon>Eurotiomycetes</taxon>
        <taxon>Chaetothyriomycetidae</taxon>
        <taxon>Verrucariales</taxon>
        <taxon>Verrucariaceae</taxon>
        <taxon>Endocarpon</taxon>
    </lineage>
</organism>
<feature type="region of interest" description="Disordered" evidence="1">
    <location>
        <begin position="252"/>
        <end position="294"/>
    </location>
</feature>
<keyword evidence="5" id="KW-1185">Reference proteome</keyword>
<dbReference type="eggNOG" id="ENOG502R9QR">
    <property type="taxonomic scope" value="Eukaryota"/>
</dbReference>
<dbReference type="EMBL" id="KE720879">
    <property type="protein sequence ID" value="ERF74439.1"/>
    <property type="molecule type" value="Genomic_DNA"/>
</dbReference>
<accession>U1HY72</accession>
<evidence type="ECO:0000313" key="4">
    <source>
        <dbReference type="EMBL" id="ERF74439.1"/>
    </source>
</evidence>
<proteinExistence type="predicted"/>
<feature type="compositionally biased region" description="Polar residues" evidence="1">
    <location>
        <begin position="312"/>
        <end position="321"/>
    </location>
</feature>